<dbReference type="InterPro" id="IPR035979">
    <property type="entry name" value="RBD_domain_sf"/>
</dbReference>
<dbReference type="Pfam" id="PF00076">
    <property type="entry name" value="RRM_1"/>
    <property type="match status" value="1"/>
</dbReference>
<protein>
    <recommendedName>
        <fullName evidence="7">RRM domain-containing protein</fullName>
    </recommendedName>
</protein>
<evidence type="ECO:0000256" key="6">
    <source>
        <dbReference type="SAM" id="MobiDB-lite"/>
    </source>
</evidence>
<keyword evidence="2" id="KW-0396">Initiation factor</keyword>
<keyword evidence="3 5" id="KW-0694">RNA-binding</keyword>
<dbReference type="Pfam" id="PF12353">
    <property type="entry name" value="eIF3g"/>
    <property type="match status" value="1"/>
</dbReference>
<organism evidence="8 9">
    <name type="scientific">Tetrapisispora phaffii (strain ATCC 24235 / CBS 4417 / NBRC 1672 / NRRL Y-8282 / UCD 70-5)</name>
    <name type="common">Yeast</name>
    <name type="synonym">Fabospora phaffii</name>
    <dbReference type="NCBI Taxonomy" id="1071381"/>
    <lineage>
        <taxon>Eukaryota</taxon>
        <taxon>Fungi</taxon>
        <taxon>Dikarya</taxon>
        <taxon>Ascomycota</taxon>
        <taxon>Saccharomycotina</taxon>
        <taxon>Saccharomycetes</taxon>
        <taxon>Saccharomycetales</taxon>
        <taxon>Saccharomycetaceae</taxon>
        <taxon>Tetrapisispora</taxon>
    </lineage>
</organism>
<name>G8BSQ6_TETPH</name>
<dbReference type="InterPro" id="IPR000504">
    <property type="entry name" value="RRM_dom"/>
</dbReference>
<dbReference type="SMART" id="SM00360">
    <property type="entry name" value="RRM"/>
    <property type="match status" value="1"/>
</dbReference>
<dbReference type="CDD" id="cd12933">
    <property type="entry name" value="eIF3G"/>
    <property type="match status" value="1"/>
</dbReference>
<evidence type="ECO:0000313" key="8">
    <source>
        <dbReference type="EMBL" id="CCE62877.1"/>
    </source>
</evidence>
<dbReference type="GO" id="GO:0003743">
    <property type="term" value="F:translation initiation factor activity"/>
    <property type="evidence" value="ECO:0007669"/>
    <property type="project" value="UniProtKB-KW"/>
</dbReference>
<dbReference type="SUPFAM" id="SSF54928">
    <property type="entry name" value="RNA-binding domain, RBD"/>
    <property type="match status" value="1"/>
</dbReference>
<dbReference type="STRING" id="1071381.G8BSQ6"/>
<feature type="compositionally biased region" description="Polar residues" evidence="6">
    <location>
        <begin position="133"/>
        <end position="145"/>
    </location>
</feature>
<dbReference type="AlphaFoldDB" id="G8BSQ6"/>
<dbReference type="CDD" id="cd12408">
    <property type="entry name" value="RRM_eIF3G_like"/>
    <property type="match status" value="1"/>
</dbReference>
<gene>
    <name evidence="8" type="primary">TPHA0D02400</name>
    <name evidence="8" type="ordered locus">TPHA_0D02400</name>
</gene>
<reference evidence="8 9" key="1">
    <citation type="journal article" date="2011" name="Proc. Natl. Acad. Sci. U.S.A.">
        <title>Evolutionary erosion of yeast sex chromosomes by mating-type switching accidents.</title>
        <authorList>
            <person name="Gordon J.L."/>
            <person name="Armisen D."/>
            <person name="Proux-Wera E."/>
            <person name="Oheigeartaigh S.S."/>
            <person name="Byrne K.P."/>
            <person name="Wolfe K.H."/>
        </authorList>
    </citation>
    <scope>NUCLEOTIDE SEQUENCE [LARGE SCALE GENOMIC DNA]</scope>
    <source>
        <strain evidence="9">ATCC 24235 / CBS 4417 / NBRC 1672 / NRRL Y-8282 / UCD 70-5</strain>
    </source>
</reference>
<dbReference type="GeneID" id="11531059"/>
<dbReference type="PANTHER" id="PTHR10352">
    <property type="entry name" value="EUKARYOTIC TRANSLATION INITIATION FACTOR 3 SUBUNIT G"/>
    <property type="match status" value="1"/>
</dbReference>
<dbReference type="GO" id="GO:0003723">
    <property type="term" value="F:RNA binding"/>
    <property type="evidence" value="ECO:0007669"/>
    <property type="project" value="UniProtKB-UniRule"/>
</dbReference>
<accession>G8BSQ6</accession>
<dbReference type="KEGG" id="tpf:TPHA_0D02400"/>
<dbReference type="HOGENOM" id="CLU_034595_0_0_1"/>
<dbReference type="InterPro" id="IPR012677">
    <property type="entry name" value="Nucleotide-bd_a/b_plait_sf"/>
</dbReference>
<dbReference type="OrthoDB" id="639027at2759"/>
<evidence type="ECO:0000256" key="2">
    <source>
        <dbReference type="ARBA" id="ARBA00022540"/>
    </source>
</evidence>
<feature type="region of interest" description="Disordered" evidence="6">
    <location>
        <begin position="127"/>
        <end position="200"/>
    </location>
</feature>
<dbReference type="InterPro" id="IPR017334">
    <property type="entry name" value="eIF3_g"/>
</dbReference>
<feature type="compositionally biased region" description="Polar residues" evidence="6">
    <location>
        <begin position="171"/>
        <end position="193"/>
    </location>
</feature>
<dbReference type="InterPro" id="IPR024675">
    <property type="entry name" value="eIF3g_N"/>
</dbReference>
<dbReference type="eggNOG" id="KOG0122">
    <property type="taxonomic scope" value="Eukaryota"/>
</dbReference>
<keyword evidence="4" id="KW-0648">Protein biosynthesis</keyword>
<evidence type="ECO:0000256" key="4">
    <source>
        <dbReference type="ARBA" id="ARBA00022917"/>
    </source>
</evidence>
<feature type="domain" description="RRM" evidence="7">
    <location>
        <begin position="212"/>
        <end position="291"/>
    </location>
</feature>
<evidence type="ECO:0000256" key="5">
    <source>
        <dbReference type="PROSITE-ProRule" id="PRU00176"/>
    </source>
</evidence>
<sequence length="293" mass="33155">MIIPRTVHEVVENPDETVSYITYKETTVNGNTEKSKLTQKIRNIFALQYINSSVLARKKWKKYGSETNSPPGPNHSTTQLGEEVYLLLGTNWRELEEEQTKIERKKKQDKLVSCRYCAGPHFSIHCPNKAESRNVSNKSLNNTTASSSKSVSDVSSDDVRSSPSKKPLKVSDTNSVASSKTNPTINLETNNLESSDEGINNDKYSEQEEETFIIKISQLNTHATEEMIRDELLYAYDNIQRVAVIRNRETGKSRGFAFITFTDEKSAEDALYGLDGKGFMNLILRVEWSVPRD</sequence>
<keyword evidence="9" id="KW-1185">Reference proteome</keyword>
<dbReference type="GO" id="GO:0005852">
    <property type="term" value="C:eukaryotic translation initiation factor 3 complex"/>
    <property type="evidence" value="ECO:0007669"/>
    <property type="project" value="InterPro"/>
</dbReference>
<evidence type="ECO:0000256" key="1">
    <source>
        <dbReference type="ARBA" id="ARBA00022490"/>
    </source>
</evidence>
<dbReference type="EMBL" id="HE612859">
    <property type="protein sequence ID" value="CCE62877.1"/>
    <property type="molecule type" value="Genomic_DNA"/>
</dbReference>
<dbReference type="Gene3D" id="3.30.70.330">
    <property type="match status" value="1"/>
</dbReference>
<dbReference type="PROSITE" id="PS50102">
    <property type="entry name" value="RRM"/>
    <property type="match status" value="1"/>
</dbReference>
<dbReference type="InterPro" id="IPR034240">
    <property type="entry name" value="eIF3G_RRM"/>
</dbReference>
<dbReference type="RefSeq" id="XP_003685311.1">
    <property type="nucleotide sequence ID" value="XM_003685263.1"/>
</dbReference>
<proteinExistence type="predicted"/>
<evidence type="ECO:0000259" key="7">
    <source>
        <dbReference type="PROSITE" id="PS50102"/>
    </source>
</evidence>
<dbReference type="PIRSF" id="PIRSF037949">
    <property type="entry name" value="Transl_init_eIF-3_RNA-bind"/>
    <property type="match status" value="1"/>
</dbReference>
<dbReference type="Proteomes" id="UP000005666">
    <property type="component" value="Chromosome 4"/>
</dbReference>
<evidence type="ECO:0000256" key="3">
    <source>
        <dbReference type="ARBA" id="ARBA00022884"/>
    </source>
</evidence>
<evidence type="ECO:0000313" key="9">
    <source>
        <dbReference type="Proteomes" id="UP000005666"/>
    </source>
</evidence>
<keyword evidence="1" id="KW-0963">Cytoplasm</keyword>